<sequence>MPTPWTDAPITAKSEDELGRADYAAHAARLIADSHSWKDSIVFGLTGPWGSGKSSMLAMISEELSATHPSWQIARFTPWATGDVAGLLADFYASLSQTLPNRRAARLRTALGTLAQVAAPAASAIPWVGGAVASAAGSAGEALKNQPPWDKAFKTATNELKKLNTPVLLIADDIDRLQTEELLALLKVVRLLGRFPGVHYLLAYDESTLFQALSKANLVREGDGAALFMEKIVQYPLAVPPLLPTQLLARLNAGLDAALADAGRPHLNSERLGSLVEVYRSQLGTPRAIDRYLAQLRHHLPLVESEEIDDEDVIVLTLLRTAFPTLYQQLPRWRDQLISGHTGEIERSGRSSVEYEPFDLEPLVMALPGHSRSDARVLLTDLFPKLRSAGLSYRTSKRGISDTQYFDRYFAMGIPSHDVSDVEVAKAIADIGQGQPTALTALLAQASSERVILVVDKGRHFTDEVPKDGGGDVLRLRLVELLVTALENVNDNESLFMSPRDWVRRWASQVVAQLTNEVTGDALLGALDATPQLWRKIEVIYHAASGAGPHPACLDQVIAELSVQATEEMIVHFRAKDAAPGDTKPGFLIHFLRSADKIAPLADAVATGLASDAFTLADVAARLVPTRILYGVGTKYELDDFEQEAFNALVPPTTDRWYQSPIVEVDKHDLSWRNRRAYAAGRAKQPPVSAPPVAPKTDTADGPDAQP</sequence>
<accession>A0A5C4MFE6</accession>
<evidence type="ECO:0000256" key="1">
    <source>
        <dbReference type="SAM" id="MobiDB-lite"/>
    </source>
</evidence>
<gene>
    <name evidence="4" type="ORF">FHE65_20565</name>
    <name evidence="3" type="ORF">FHE65_21400</name>
</gene>
<evidence type="ECO:0000313" key="3">
    <source>
        <dbReference type="EMBL" id="TNC42303.1"/>
    </source>
</evidence>
<dbReference type="OrthoDB" id="88903at2"/>
<proteinExistence type="predicted"/>
<evidence type="ECO:0000313" key="4">
    <source>
        <dbReference type="EMBL" id="TNC42536.1"/>
    </source>
</evidence>
<comment type="caution">
    <text evidence="4">The sequence shown here is derived from an EMBL/GenBank/DDBJ whole genome shotgun (WGS) entry which is preliminary data.</text>
</comment>
<dbReference type="InterPro" id="IPR052754">
    <property type="entry name" value="NTPase_KAP_P-loop"/>
</dbReference>
<protein>
    <recommendedName>
        <fullName evidence="2">KAP NTPase domain-containing protein</fullName>
    </recommendedName>
</protein>
<name>A0A5C4MFE6_9ACTN</name>
<dbReference type="InterPro" id="IPR027417">
    <property type="entry name" value="P-loop_NTPase"/>
</dbReference>
<dbReference type="InterPro" id="IPR011646">
    <property type="entry name" value="KAP_P-loop"/>
</dbReference>
<dbReference type="Proteomes" id="UP000306740">
    <property type="component" value="Unassembled WGS sequence"/>
</dbReference>
<evidence type="ECO:0000259" key="2">
    <source>
        <dbReference type="Pfam" id="PF07693"/>
    </source>
</evidence>
<evidence type="ECO:0000313" key="5">
    <source>
        <dbReference type="Proteomes" id="UP000306740"/>
    </source>
</evidence>
<dbReference type="EMBL" id="VDFR01000097">
    <property type="protein sequence ID" value="TNC42303.1"/>
    <property type="molecule type" value="Genomic_DNA"/>
</dbReference>
<dbReference type="AlphaFoldDB" id="A0A5C4MFE6"/>
<feature type="domain" description="KAP NTPase" evidence="2">
    <location>
        <begin position="20"/>
        <end position="302"/>
    </location>
</feature>
<reference evidence="4 5" key="1">
    <citation type="submission" date="2019-05" db="EMBL/GenBank/DDBJ databases">
        <title>Mumia sp. nov., isolated from the intestinal contents of plateau pika (Ochotona curzoniae) in the Qinghai-Tibet plateau of China.</title>
        <authorList>
            <person name="Tian Z."/>
        </authorList>
    </citation>
    <scope>NUCLEOTIDE SEQUENCE [LARGE SCALE GENOMIC DNA]</scope>
    <source>
        <strain evidence="5">527</strain>
        <strain evidence="4">Z527</strain>
    </source>
</reference>
<dbReference type="RefSeq" id="WP_139106510.1">
    <property type="nucleotide sequence ID" value="NZ_VDFR01000093.1"/>
</dbReference>
<feature type="region of interest" description="Disordered" evidence="1">
    <location>
        <begin position="676"/>
        <end position="707"/>
    </location>
</feature>
<dbReference type="PANTHER" id="PTHR22674:SF6">
    <property type="entry name" value="NTPASE KAP FAMILY P-LOOP DOMAIN-CONTAINING PROTEIN 1"/>
    <property type="match status" value="1"/>
</dbReference>
<dbReference type="Pfam" id="PF07693">
    <property type="entry name" value="KAP_NTPase"/>
    <property type="match status" value="1"/>
</dbReference>
<dbReference type="Gene3D" id="3.40.50.300">
    <property type="entry name" value="P-loop containing nucleotide triphosphate hydrolases"/>
    <property type="match status" value="1"/>
</dbReference>
<dbReference type="PANTHER" id="PTHR22674">
    <property type="entry name" value="NTPASE, KAP FAMILY P-LOOP DOMAIN-CONTAINING 1"/>
    <property type="match status" value="1"/>
</dbReference>
<organism evidence="4 5">
    <name type="scientific">Mumia zhuanghuii</name>
    <dbReference type="NCBI Taxonomy" id="2585211"/>
    <lineage>
        <taxon>Bacteria</taxon>
        <taxon>Bacillati</taxon>
        <taxon>Actinomycetota</taxon>
        <taxon>Actinomycetes</taxon>
        <taxon>Propionibacteriales</taxon>
        <taxon>Nocardioidaceae</taxon>
        <taxon>Mumia</taxon>
    </lineage>
</organism>
<dbReference type="EMBL" id="VDFR01000093">
    <property type="protein sequence ID" value="TNC42536.1"/>
    <property type="molecule type" value="Genomic_DNA"/>
</dbReference>
<dbReference type="SUPFAM" id="SSF52540">
    <property type="entry name" value="P-loop containing nucleoside triphosphate hydrolases"/>
    <property type="match status" value="1"/>
</dbReference>